<evidence type="ECO:0000256" key="1">
    <source>
        <dbReference type="ARBA" id="ARBA00009861"/>
    </source>
</evidence>
<dbReference type="PANTHER" id="PTHR31147:SF66">
    <property type="entry name" value="OS05G0315700 PROTEIN"/>
    <property type="match status" value="1"/>
</dbReference>
<protein>
    <recommendedName>
        <fullName evidence="5">Benzyl alcohol O-benzoyltransferase</fullName>
    </recommendedName>
</protein>
<proteinExistence type="inferred from homology"/>
<dbReference type="InterPro" id="IPR050898">
    <property type="entry name" value="Plant_acyltransferase"/>
</dbReference>
<organism evidence="3 4">
    <name type="scientific">Dovyalis caffra</name>
    <dbReference type="NCBI Taxonomy" id="77055"/>
    <lineage>
        <taxon>Eukaryota</taxon>
        <taxon>Viridiplantae</taxon>
        <taxon>Streptophyta</taxon>
        <taxon>Embryophyta</taxon>
        <taxon>Tracheophyta</taxon>
        <taxon>Spermatophyta</taxon>
        <taxon>Magnoliopsida</taxon>
        <taxon>eudicotyledons</taxon>
        <taxon>Gunneridae</taxon>
        <taxon>Pentapetalae</taxon>
        <taxon>rosids</taxon>
        <taxon>fabids</taxon>
        <taxon>Malpighiales</taxon>
        <taxon>Salicaceae</taxon>
        <taxon>Flacourtieae</taxon>
        <taxon>Dovyalis</taxon>
    </lineage>
</organism>
<keyword evidence="4" id="KW-1185">Reference proteome</keyword>
<evidence type="ECO:0000256" key="2">
    <source>
        <dbReference type="ARBA" id="ARBA00022679"/>
    </source>
</evidence>
<comment type="caution">
    <text evidence="3">The sequence shown here is derived from an EMBL/GenBank/DDBJ whole genome shotgun (WGS) entry which is preliminary data.</text>
</comment>
<comment type="similarity">
    <text evidence="1">Belongs to the plant acyltransferase family.</text>
</comment>
<accession>A0AAV1RF89</accession>
<dbReference type="Gene3D" id="3.30.559.10">
    <property type="entry name" value="Chloramphenicol acetyltransferase-like domain"/>
    <property type="match status" value="2"/>
</dbReference>
<dbReference type="AlphaFoldDB" id="A0AAV1RF89"/>
<dbReference type="Pfam" id="PF02458">
    <property type="entry name" value="Transferase"/>
    <property type="match status" value="1"/>
</dbReference>
<keyword evidence="2" id="KW-0808">Transferase</keyword>
<dbReference type="Proteomes" id="UP001314170">
    <property type="component" value="Unassembled WGS sequence"/>
</dbReference>
<dbReference type="PANTHER" id="PTHR31147">
    <property type="entry name" value="ACYL TRANSFERASE 4"/>
    <property type="match status" value="1"/>
</dbReference>
<gene>
    <name evidence="3" type="ORF">DCAF_LOCUS9614</name>
</gene>
<dbReference type="GO" id="GO:0016740">
    <property type="term" value="F:transferase activity"/>
    <property type="evidence" value="ECO:0007669"/>
    <property type="project" value="UniProtKB-KW"/>
</dbReference>
<evidence type="ECO:0000313" key="3">
    <source>
        <dbReference type="EMBL" id="CAK7333781.1"/>
    </source>
</evidence>
<evidence type="ECO:0008006" key="5">
    <source>
        <dbReference type="Google" id="ProtNLM"/>
    </source>
</evidence>
<name>A0AAV1RF89_9ROSI</name>
<evidence type="ECO:0000313" key="4">
    <source>
        <dbReference type="Proteomes" id="UP001314170"/>
    </source>
</evidence>
<dbReference type="InterPro" id="IPR023213">
    <property type="entry name" value="CAT-like_dom_sf"/>
</dbReference>
<reference evidence="3 4" key="1">
    <citation type="submission" date="2024-01" db="EMBL/GenBank/DDBJ databases">
        <authorList>
            <person name="Waweru B."/>
        </authorList>
    </citation>
    <scope>NUCLEOTIDE SEQUENCE [LARGE SCALE GENOMIC DNA]</scope>
</reference>
<sequence>MQSLATSLVVLKVNRCEPELIKPAKPTPHEFKLLSDIDDQEGLRFQFPVMQFYRNNPSMEGKDPVKVIREALAKTLVFYYPFAGRLKEGPNRKLMVECTGEGILFIEADAEVTLEQLGDALPPPSFWLEELLFDVPGSSGMLDCPLLLIQVTRLECGGFIFALRFNHTMSDAQGIVQFLTTLGEMASGVSAPSIPPVWERHVFNARDPPRITCSHPEYDEVPDTKGTMIPLHEMVHRSFFFGPSEISAIRKLVPPDLSHGSTTFEILTAFLWKYRTIAVQPEASEEMRLMCTVNARGKYNLVELPAGYYGNSFVVPAAVAAAGELSRNPLGYALELVRKAKENVTEEYIRSVASLMVIKGRPQFTVVRALVVSDLRRAGFQEVDFGWGKAVYAGVARGGGGAIPGATSFYNAFTNKKGENGVMIPFCLPAPAMDKFVEELDGMLKRKNGETKSQLIISSL</sequence>
<dbReference type="EMBL" id="CAWUPB010000936">
    <property type="protein sequence ID" value="CAK7333781.1"/>
    <property type="molecule type" value="Genomic_DNA"/>
</dbReference>